<evidence type="ECO:0000259" key="4">
    <source>
        <dbReference type="PROSITE" id="PS51186"/>
    </source>
</evidence>
<dbReference type="InterPro" id="IPR050832">
    <property type="entry name" value="Bact_Acetyltransf"/>
</dbReference>
<keyword evidence="2" id="KW-0012">Acyltransferase</keyword>
<dbReference type="InterPro" id="IPR000182">
    <property type="entry name" value="GNAT_dom"/>
</dbReference>
<evidence type="ECO:0000313" key="6">
    <source>
        <dbReference type="Proteomes" id="UP001183246"/>
    </source>
</evidence>
<dbReference type="CDD" id="cd04301">
    <property type="entry name" value="NAT_SF"/>
    <property type="match status" value="1"/>
</dbReference>
<dbReference type="EMBL" id="JAVREL010000003">
    <property type="protein sequence ID" value="MDT0342607.1"/>
    <property type="molecule type" value="Genomic_DNA"/>
</dbReference>
<sequence>MRTGRRPRPLDPLLPRGLPLPTPAPGDVLLSVPGAEGLYRRRRPDPESFDASWCAADRHELHARVTGEDRATALDALLLAWRERVIAWPPGSDAEAVFTWPSRDTALTPVLLAHGLVPQRVAAVRPAGRTVPGPRRAQDALIRPLTAADLDEAAGLWLEGLRWDAQFGSCVVRPSSVRNIRERLTATICWVAETNGGIAGLLAVDDPARTAWAAGLVTTRRAGYLTCLVVAAPHRGTGLGTALVATAHTALEEAGCTATLLHYAALNPLSAPFWHRCGYRPLWTTWTRRHA</sequence>
<protein>
    <submittedName>
        <fullName evidence="5">GNAT family N-acetyltransferase</fullName>
    </submittedName>
</protein>
<dbReference type="RefSeq" id="WP_311703723.1">
    <property type="nucleotide sequence ID" value="NZ_JAVREL010000003.1"/>
</dbReference>
<proteinExistence type="predicted"/>
<evidence type="ECO:0000313" key="5">
    <source>
        <dbReference type="EMBL" id="MDT0342607.1"/>
    </source>
</evidence>
<reference evidence="6" key="1">
    <citation type="submission" date="2023-07" db="EMBL/GenBank/DDBJ databases">
        <title>30 novel species of actinomycetes from the DSMZ collection.</title>
        <authorList>
            <person name="Nouioui I."/>
        </authorList>
    </citation>
    <scope>NUCLEOTIDE SEQUENCE [LARGE SCALE GENOMIC DNA]</scope>
    <source>
        <strain evidence="6">DSM 44938</strain>
    </source>
</reference>
<comment type="caution">
    <text evidence="5">The sequence shown here is derived from an EMBL/GenBank/DDBJ whole genome shotgun (WGS) entry which is preliminary data.</text>
</comment>
<dbReference type="InterPro" id="IPR016181">
    <property type="entry name" value="Acyl_CoA_acyltransferase"/>
</dbReference>
<dbReference type="PANTHER" id="PTHR43877">
    <property type="entry name" value="AMINOALKYLPHOSPHONATE N-ACETYLTRANSFERASE-RELATED-RELATED"/>
    <property type="match status" value="1"/>
</dbReference>
<dbReference type="Gene3D" id="3.40.630.30">
    <property type="match status" value="1"/>
</dbReference>
<feature type="domain" description="N-acetyltransferase" evidence="4">
    <location>
        <begin position="140"/>
        <end position="291"/>
    </location>
</feature>
<name>A0ABU2MLW6_9ACTN</name>
<keyword evidence="1" id="KW-0808">Transferase</keyword>
<dbReference type="SUPFAM" id="SSF55729">
    <property type="entry name" value="Acyl-CoA N-acyltransferases (Nat)"/>
    <property type="match status" value="1"/>
</dbReference>
<organism evidence="5 6">
    <name type="scientific">Streptomyces litchfieldiae</name>
    <dbReference type="NCBI Taxonomy" id="3075543"/>
    <lineage>
        <taxon>Bacteria</taxon>
        <taxon>Bacillati</taxon>
        <taxon>Actinomycetota</taxon>
        <taxon>Actinomycetes</taxon>
        <taxon>Kitasatosporales</taxon>
        <taxon>Streptomycetaceae</taxon>
        <taxon>Streptomyces</taxon>
    </lineage>
</organism>
<evidence type="ECO:0000256" key="3">
    <source>
        <dbReference type="SAM" id="MobiDB-lite"/>
    </source>
</evidence>
<dbReference type="Proteomes" id="UP001183246">
    <property type="component" value="Unassembled WGS sequence"/>
</dbReference>
<gene>
    <name evidence="5" type="ORF">RM590_08210</name>
</gene>
<accession>A0ABU2MLW6</accession>
<evidence type="ECO:0000256" key="2">
    <source>
        <dbReference type="ARBA" id="ARBA00023315"/>
    </source>
</evidence>
<dbReference type="Pfam" id="PF00583">
    <property type="entry name" value="Acetyltransf_1"/>
    <property type="match status" value="1"/>
</dbReference>
<feature type="region of interest" description="Disordered" evidence="3">
    <location>
        <begin position="1"/>
        <end position="25"/>
    </location>
</feature>
<evidence type="ECO:0000256" key="1">
    <source>
        <dbReference type="ARBA" id="ARBA00022679"/>
    </source>
</evidence>
<keyword evidence="6" id="KW-1185">Reference proteome</keyword>
<dbReference type="PROSITE" id="PS51186">
    <property type="entry name" value="GNAT"/>
    <property type="match status" value="1"/>
</dbReference>